<keyword evidence="2" id="KW-0732">Signal</keyword>
<gene>
    <name evidence="3" type="ORF">HZA66_00880</name>
</gene>
<evidence type="ECO:0008006" key="5">
    <source>
        <dbReference type="Google" id="ProtNLM"/>
    </source>
</evidence>
<name>A0A933VSU3_RHOPL</name>
<reference evidence="3" key="1">
    <citation type="submission" date="2020-07" db="EMBL/GenBank/DDBJ databases">
        <title>Huge and variable diversity of episymbiotic CPR bacteria and DPANN archaea in groundwater ecosystems.</title>
        <authorList>
            <person name="He C.Y."/>
            <person name="Keren R."/>
            <person name="Whittaker M."/>
            <person name="Farag I.F."/>
            <person name="Doudna J."/>
            <person name="Cate J.H.D."/>
            <person name="Banfield J.F."/>
        </authorList>
    </citation>
    <scope>NUCLEOTIDE SEQUENCE</scope>
    <source>
        <strain evidence="3">NC_groundwater_1818_Pr3_B-0.1um_66_35</strain>
    </source>
</reference>
<dbReference type="Proteomes" id="UP000782519">
    <property type="component" value="Unassembled WGS sequence"/>
</dbReference>
<evidence type="ECO:0000256" key="2">
    <source>
        <dbReference type="SAM" id="SignalP"/>
    </source>
</evidence>
<dbReference type="AlphaFoldDB" id="A0A933VSU3"/>
<feature type="compositionally biased region" description="Low complexity" evidence="1">
    <location>
        <begin position="23"/>
        <end position="61"/>
    </location>
</feature>
<protein>
    <recommendedName>
        <fullName evidence="5">Pentapeptide MXKDX repeat protein</fullName>
    </recommendedName>
</protein>
<accession>A0A933VSU3</accession>
<sequence length="84" mass="8770">MKKLVIAAVCSVAIGGLSIGQAAAQATGPGPQDSMKMNSGMNNNGISDDGMKKSTTGMSKTSKPKTTKKSMKSDKMQKMDNMQK</sequence>
<feature type="compositionally biased region" description="Basic and acidic residues" evidence="1">
    <location>
        <begin position="71"/>
        <end position="84"/>
    </location>
</feature>
<proteinExistence type="predicted"/>
<comment type="caution">
    <text evidence="3">The sequence shown here is derived from an EMBL/GenBank/DDBJ whole genome shotgun (WGS) entry which is preliminary data.</text>
</comment>
<dbReference type="EMBL" id="JACRJB010000004">
    <property type="protein sequence ID" value="MBI5127969.1"/>
    <property type="molecule type" value="Genomic_DNA"/>
</dbReference>
<evidence type="ECO:0000313" key="4">
    <source>
        <dbReference type="Proteomes" id="UP000782519"/>
    </source>
</evidence>
<evidence type="ECO:0000313" key="3">
    <source>
        <dbReference type="EMBL" id="MBI5127969.1"/>
    </source>
</evidence>
<organism evidence="3 4">
    <name type="scientific">Rhodopseudomonas palustris</name>
    <dbReference type="NCBI Taxonomy" id="1076"/>
    <lineage>
        <taxon>Bacteria</taxon>
        <taxon>Pseudomonadati</taxon>
        <taxon>Pseudomonadota</taxon>
        <taxon>Alphaproteobacteria</taxon>
        <taxon>Hyphomicrobiales</taxon>
        <taxon>Nitrobacteraceae</taxon>
        <taxon>Rhodopseudomonas</taxon>
    </lineage>
</organism>
<evidence type="ECO:0000256" key="1">
    <source>
        <dbReference type="SAM" id="MobiDB-lite"/>
    </source>
</evidence>
<feature type="region of interest" description="Disordered" evidence="1">
    <location>
        <begin position="23"/>
        <end position="84"/>
    </location>
</feature>
<feature type="chain" id="PRO_5037896051" description="Pentapeptide MXKDX repeat protein" evidence="2">
    <location>
        <begin position="23"/>
        <end position="84"/>
    </location>
</feature>
<feature type="signal peptide" evidence="2">
    <location>
        <begin position="1"/>
        <end position="22"/>
    </location>
</feature>